<organism evidence="1 2">
    <name type="scientific">Inhella crocodyli</name>
    <dbReference type="NCBI Taxonomy" id="2499851"/>
    <lineage>
        <taxon>Bacteria</taxon>
        <taxon>Pseudomonadati</taxon>
        <taxon>Pseudomonadota</taxon>
        <taxon>Betaproteobacteria</taxon>
        <taxon>Burkholderiales</taxon>
        <taxon>Sphaerotilaceae</taxon>
        <taxon>Inhella</taxon>
    </lineage>
</organism>
<name>A0A3S2V460_9BURK</name>
<dbReference type="RefSeq" id="WP_127680413.1">
    <property type="nucleotide sequence ID" value="NZ_SACM01000001.1"/>
</dbReference>
<sequence length="80" mass="9029">MAHRHEAFASPFAQLIDPAAFSAAVAHSERLARLKSRVCRPLDKPLIPLVRNAEQERFDREVEHARSRDLAAELAFADTH</sequence>
<dbReference type="EMBL" id="SACM01000001">
    <property type="protein sequence ID" value="RVT87837.1"/>
    <property type="molecule type" value="Genomic_DNA"/>
</dbReference>
<gene>
    <name evidence="1" type="ORF">EOD73_02110</name>
</gene>
<comment type="caution">
    <text evidence="1">The sequence shown here is derived from an EMBL/GenBank/DDBJ whole genome shotgun (WGS) entry which is preliminary data.</text>
</comment>
<dbReference type="Proteomes" id="UP000288587">
    <property type="component" value="Unassembled WGS sequence"/>
</dbReference>
<dbReference type="OrthoDB" id="8910497at2"/>
<evidence type="ECO:0000313" key="2">
    <source>
        <dbReference type="Proteomes" id="UP000288587"/>
    </source>
</evidence>
<evidence type="ECO:0000313" key="1">
    <source>
        <dbReference type="EMBL" id="RVT87837.1"/>
    </source>
</evidence>
<dbReference type="AlphaFoldDB" id="A0A3S2V460"/>
<keyword evidence="2" id="KW-1185">Reference proteome</keyword>
<proteinExistence type="predicted"/>
<reference evidence="1 2" key="1">
    <citation type="submission" date="2019-01" db="EMBL/GenBank/DDBJ databases">
        <authorList>
            <person name="Chen W.-M."/>
        </authorList>
    </citation>
    <scope>NUCLEOTIDE SEQUENCE [LARGE SCALE GENOMIC DNA]</scope>
    <source>
        <strain evidence="1 2">CCP-18</strain>
    </source>
</reference>
<accession>A0A3S2V460</accession>
<protein>
    <submittedName>
        <fullName evidence="1">Uncharacterized protein</fullName>
    </submittedName>
</protein>